<feature type="compositionally biased region" description="Polar residues" evidence="1">
    <location>
        <begin position="671"/>
        <end position="684"/>
    </location>
</feature>
<feature type="compositionally biased region" description="Basic and acidic residues" evidence="1">
    <location>
        <begin position="989"/>
        <end position="1022"/>
    </location>
</feature>
<evidence type="ECO:0000313" key="3">
    <source>
        <dbReference type="Proteomes" id="UP001152795"/>
    </source>
</evidence>
<feature type="compositionally biased region" description="Basic and acidic residues" evidence="1">
    <location>
        <begin position="581"/>
        <end position="601"/>
    </location>
</feature>
<feature type="compositionally biased region" description="Basic and acidic residues" evidence="1">
    <location>
        <begin position="319"/>
        <end position="334"/>
    </location>
</feature>
<evidence type="ECO:0000256" key="1">
    <source>
        <dbReference type="SAM" id="MobiDB-lite"/>
    </source>
</evidence>
<dbReference type="EMBL" id="CACRXK020010067">
    <property type="protein sequence ID" value="CAB4018574.1"/>
    <property type="molecule type" value="Genomic_DNA"/>
</dbReference>
<keyword evidence="3" id="KW-1185">Reference proteome</keyword>
<reference evidence="2" key="1">
    <citation type="submission" date="2020-04" db="EMBL/GenBank/DDBJ databases">
        <authorList>
            <person name="Alioto T."/>
            <person name="Alioto T."/>
            <person name="Gomez Garrido J."/>
        </authorList>
    </citation>
    <scope>NUCLEOTIDE SEQUENCE</scope>
    <source>
        <strain evidence="2">A484AB</strain>
    </source>
</reference>
<feature type="compositionally biased region" description="Polar residues" evidence="1">
    <location>
        <begin position="693"/>
        <end position="715"/>
    </location>
</feature>
<sequence>SDSGDTKVEKYESKKGERRERIVPNKEREQQNFSKSDLGDTKVEKRRETEIYRDGRHRQDDRRPRPRDETRREQPKRNDERKAPVKSGAENWDSEINSRAEERKDVQRENRDATRQSDRTQDHTDRRNNSYSRDRKDQRDQRDQDKPDQRNRNERNRTDQRERTDRRDRTDQRERMDRRDRTEQREGNDRRENTDRRDRTEQRERVDRRYRTEQSDRRDRTDQRERIDRRDRTEQSDRTDRRDKIKPVSNEKLESNVDKPRKPGVKGEEQNKDIHPNESIPQKQDANRESERTEKQDEYLSSMKKQSDRFTVGTLSPGGDRRRYNETRRGDASSRRGSHGGTRGMRGRGRGRVISSGKPIGKGSAASKNDDENDSEDYHSAHSSVDSDESDSEEVFDKQDDGRRDDKRPTRSYYSSSRSRGSYSSRGRGRGSSQITRSPRKQPEKPPRFQRQEARSASRGRGKSNRGGFSSKDNWDENISKNRDSRNSDEGPLPKKRPPDTSYSNEKDSDGSYRGRKAVRGGHSGNKNSFLAKKQQEVVEGSSRKGGGRFGAKSTIPAALTTHGRRAKNEPAPADGDDNLEPPKKNPRRTEPQKVGIEHIDMSNIAGFIDIDDIAQPASEFEPASPQSDFVEVKSKRTQKEQRERAREEEERKRRELEKMMQDAMLKPKTNKSSLQNKQHSTSKPPRFARNTGVPSNVVSTLPEGNTLPSSVTPVAIPENNTITALASANVEQKRVSPLMLEKPSSPPPPPMFNAWTKPLSITPAKPPNEASAELPRITQPDPLAVGSGKPQRASGAQPKAEEPGLQIQVTLPATFQLAGQRDIGSQNSESRMFSRVDETDGGEPNVNSPLKKTSDENIAEQTESKKPDGIQSTGSNTQKEESKMNAHNVKTTESSVSNKNSENNKRQPTGNNWKSSRPPRFEKSVPGKRNTDGRRLKADTKDNGEPKSQPDTDKPKEKNDGRPRSASRPRDVNKTQKAKPQVKNAKSHNSDENRDPNIERNSQDKTENEERQQNMNKRDSVDELDVQSMSESLLDETPLGVHNIVETSKAGSGNASMVKIKTEDDIKMDFEMLEKMEAAKKAWDDSVSSCPIQTSQWNALVTNDENTESAKVSVVDQIPIPAPEPEESSEPLVTTPRLKKPIAGEQQNVCKVKPQQQQQPVKPQPVPSEVPEEYPTATTRPVLDSPAQASYTVQPHQAAIFTSKPAPQGFTYSFEQQTLVPISHQYVQTDMSSIQRHHVSPVRPQTLHAASQSPPQRAATYPQGQSVSTPSQLSHQPLIQDSYRALIQPTALYSTNTYAGNQYFPISVVRPAAQPQFPATMSEDISNSMYTVQAPKSQNQSHGYEAAVTTTQQVFLPVEQQPYSDYMQPQRQHPVGFYSNNTNQANLGGMPVHVPKSVTFPSSDKQIQHQRDSRTPSGRQEQQYTPPGQSEMSKHVHAKPFQPPTSGPSGSATHQIAPNVRQVPTVSGQSNVTPAYHVNNAVLSMQATGATALQGSVSSSDHTGTSPIVTPAHALPVSRLSFHQFPGAVGSFPRQVQVPVQQLTPTNYPAGLTYRTTGPSYPTTTSVANQPGVLVHKPASMMRQLVTAGRGAPVPHRMPEPIQRPNKVGYHLSTLKEKQLNPQTRLKTVHPMPSRRAFNPVGAAQPQIAAYQFQALPRPQQQIQPQQHQQQQMFRNQQHQQMLSNVQQFFAEDKEIEHQRKQKQANQKREPVATTTANSSGDKQKKRRQQIPDRRSVRTAQIPPQNRAKPSGPKQELIQQQMVAVTPPKNETEKVQPRLDLKTEQVEIKN</sequence>
<feature type="compositionally biased region" description="Basic and acidic residues" evidence="1">
    <location>
        <begin position="395"/>
        <end position="409"/>
    </location>
</feature>
<feature type="compositionally biased region" description="Low complexity" evidence="1">
    <location>
        <begin position="411"/>
        <end position="426"/>
    </location>
</feature>
<feature type="region of interest" description="Disordered" evidence="1">
    <location>
        <begin position="1"/>
        <end position="601"/>
    </location>
</feature>
<name>A0A7D9IXK0_PARCT</name>
<feature type="compositionally biased region" description="Basic and acidic residues" evidence="1">
    <location>
        <begin position="1"/>
        <end position="30"/>
    </location>
</feature>
<comment type="caution">
    <text evidence="2">The sequence shown here is derived from an EMBL/GenBank/DDBJ whole genome shotgun (WGS) entry which is preliminary data.</text>
</comment>
<feature type="compositionally biased region" description="Basic and acidic residues" evidence="1">
    <location>
        <begin position="473"/>
        <end position="513"/>
    </location>
</feature>
<accession>A0A7D9IXK0</accession>
<feature type="region of interest" description="Disordered" evidence="1">
    <location>
        <begin position="614"/>
        <end position="715"/>
    </location>
</feature>
<evidence type="ECO:0000313" key="2">
    <source>
        <dbReference type="EMBL" id="CAB4018574.1"/>
    </source>
</evidence>
<feature type="compositionally biased region" description="Basic and acidic residues" evidence="1">
    <location>
        <begin position="285"/>
        <end position="298"/>
    </location>
</feature>
<gene>
    <name evidence="2" type="ORF">PACLA_8A089745</name>
</gene>
<feature type="compositionally biased region" description="Basic and acidic residues" evidence="1">
    <location>
        <begin position="631"/>
        <end position="661"/>
    </location>
</feature>
<feature type="compositionally biased region" description="Polar residues" evidence="1">
    <location>
        <begin position="1263"/>
        <end position="1274"/>
    </location>
</feature>
<feature type="non-terminal residue" evidence="2">
    <location>
        <position position="1"/>
    </location>
</feature>
<protein>
    <submittedName>
        <fullName evidence="2">Uncharacterized protein</fullName>
    </submittedName>
</protein>
<proteinExistence type="predicted"/>
<feature type="compositionally biased region" description="Basic and acidic residues" evidence="1">
    <location>
        <begin position="96"/>
        <end position="276"/>
    </location>
</feature>
<dbReference type="Proteomes" id="UP001152795">
    <property type="component" value="Unassembled WGS sequence"/>
</dbReference>
<feature type="region of interest" description="Disordered" evidence="1">
    <location>
        <begin position="1696"/>
        <end position="1791"/>
    </location>
</feature>
<feature type="compositionally biased region" description="Basic and acidic residues" evidence="1">
    <location>
        <begin position="920"/>
        <end position="975"/>
    </location>
</feature>
<feature type="compositionally biased region" description="Basic and acidic residues" evidence="1">
    <location>
        <begin position="441"/>
        <end position="456"/>
    </location>
</feature>
<organism evidence="2 3">
    <name type="scientific">Paramuricea clavata</name>
    <name type="common">Red gorgonian</name>
    <name type="synonym">Violescent sea-whip</name>
    <dbReference type="NCBI Taxonomy" id="317549"/>
    <lineage>
        <taxon>Eukaryota</taxon>
        <taxon>Metazoa</taxon>
        <taxon>Cnidaria</taxon>
        <taxon>Anthozoa</taxon>
        <taxon>Octocorallia</taxon>
        <taxon>Malacalcyonacea</taxon>
        <taxon>Plexauridae</taxon>
        <taxon>Paramuricea</taxon>
    </lineage>
</organism>
<feature type="region of interest" description="Disordered" evidence="1">
    <location>
        <begin position="1382"/>
        <end position="1456"/>
    </location>
</feature>
<feature type="compositionally biased region" description="Basic and acidic residues" evidence="1">
    <location>
        <begin position="1771"/>
        <end position="1791"/>
    </location>
</feature>
<feature type="compositionally biased region" description="Low complexity" evidence="1">
    <location>
        <begin position="1150"/>
        <end position="1162"/>
    </location>
</feature>
<feature type="region of interest" description="Disordered" evidence="1">
    <location>
        <begin position="1150"/>
        <end position="1181"/>
    </location>
</feature>
<feature type="compositionally biased region" description="Polar residues" evidence="1">
    <location>
        <begin position="907"/>
        <end position="916"/>
    </location>
</feature>
<feature type="region of interest" description="Disordered" evidence="1">
    <location>
        <begin position="739"/>
        <end position="1057"/>
    </location>
</feature>
<feature type="compositionally biased region" description="Polar residues" evidence="1">
    <location>
        <begin position="1416"/>
        <end position="1432"/>
    </location>
</feature>
<feature type="compositionally biased region" description="Basic and acidic residues" evidence="1">
    <location>
        <begin position="37"/>
        <end position="83"/>
    </location>
</feature>
<feature type="region of interest" description="Disordered" evidence="1">
    <location>
        <begin position="1237"/>
        <end position="1274"/>
    </location>
</feature>
<feature type="compositionally biased region" description="Polar residues" evidence="1">
    <location>
        <begin position="1046"/>
        <end position="1056"/>
    </location>
</feature>